<reference evidence="1" key="1">
    <citation type="thesis" date="2020" institute="ProQuest LLC" country="789 East Eisenhower Parkway, Ann Arbor, MI, USA">
        <title>Comparative Genomics and Chromosome Evolution.</title>
        <authorList>
            <person name="Mudd A.B."/>
        </authorList>
    </citation>
    <scope>NUCLEOTIDE SEQUENCE</scope>
    <source>
        <strain evidence="1">HN-11 Male</strain>
        <tissue evidence="1">Kidney and liver</tissue>
    </source>
</reference>
<name>A0A8J6E708_ELECQ</name>
<gene>
    <name evidence="1" type="ORF">GDO78_013759</name>
</gene>
<dbReference type="EMBL" id="WNTK01103340">
    <property type="protein sequence ID" value="KAG9460178.1"/>
    <property type="molecule type" value="Genomic_DNA"/>
</dbReference>
<dbReference type="AlphaFoldDB" id="A0A8J6E708"/>
<evidence type="ECO:0000313" key="2">
    <source>
        <dbReference type="Proteomes" id="UP000770717"/>
    </source>
</evidence>
<organism evidence="1 2">
    <name type="scientific">Eleutherodactylus coqui</name>
    <name type="common">Puerto Rican coqui</name>
    <dbReference type="NCBI Taxonomy" id="57060"/>
    <lineage>
        <taxon>Eukaryota</taxon>
        <taxon>Metazoa</taxon>
        <taxon>Chordata</taxon>
        <taxon>Craniata</taxon>
        <taxon>Vertebrata</taxon>
        <taxon>Euteleostomi</taxon>
        <taxon>Amphibia</taxon>
        <taxon>Batrachia</taxon>
        <taxon>Anura</taxon>
        <taxon>Neobatrachia</taxon>
        <taxon>Hyloidea</taxon>
        <taxon>Eleutherodactylidae</taxon>
        <taxon>Eleutherodactylinae</taxon>
        <taxon>Eleutherodactylus</taxon>
        <taxon>Eleutherodactylus</taxon>
    </lineage>
</organism>
<protein>
    <submittedName>
        <fullName evidence="1">Uncharacterized protein</fullName>
    </submittedName>
</protein>
<evidence type="ECO:0000313" key="1">
    <source>
        <dbReference type="EMBL" id="KAG9460178.1"/>
    </source>
</evidence>
<comment type="caution">
    <text evidence="1">The sequence shown here is derived from an EMBL/GenBank/DDBJ whole genome shotgun (WGS) entry which is preliminary data.</text>
</comment>
<proteinExistence type="predicted"/>
<accession>A0A8J6E708</accession>
<keyword evidence="2" id="KW-1185">Reference proteome</keyword>
<sequence length="92" mass="9706">MEHNLPLEAVSAFHVFSQTARLAMLDNAALLAASLMDSADVSARKPVADFSKGMHSSNASLGAFCLIWSSSSPNQRNIDLATEIAAILDSSV</sequence>
<dbReference type="Proteomes" id="UP000770717">
    <property type="component" value="Unassembled WGS sequence"/>
</dbReference>